<dbReference type="OrthoDB" id="444631at2759"/>
<evidence type="ECO:0000256" key="1">
    <source>
        <dbReference type="ARBA" id="ARBA00004141"/>
    </source>
</evidence>
<sequence>MAFTSKQFLVGEWILLALCFVVVFARLAVRTWHRVWSFWLSEIFLLLALLFFVIIIVGDTYTMAIGRNVFEDYYDEGFAKWKFASLIIFDLGFYLPRFSLLAFYNELFPRSETKPRTCLQLVAVYTACACITSLFADVFWCGTKVSDNWADSSPECTTANRMEPIYINWSIGIASELLIFALPFGILRLKALKTKDRRALLCIFLLGIATVLVSTARFILTVHAVWDFSTYLVGSTEIATQIIVIALPALRPLLGVVSRRWSGYLHSRTEQRNSAMLSNVKQNQQASGTVLRLLESENAAAAAAAAVREPAADK</sequence>
<dbReference type="PANTHER" id="PTHR33048:SF92">
    <property type="entry name" value="INTEGRAL MEMBRANE PROTEIN"/>
    <property type="match status" value="1"/>
</dbReference>
<feature type="domain" description="Rhodopsin" evidence="7">
    <location>
        <begin position="25"/>
        <end position="254"/>
    </location>
</feature>
<keyword evidence="9" id="KW-1185">Reference proteome</keyword>
<evidence type="ECO:0000256" key="3">
    <source>
        <dbReference type="ARBA" id="ARBA00022989"/>
    </source>
</evidence>
<comment type="similarity">
    <text evidence="5">Belongs to the SAT4 family.</text>
</comment>
<gene>
    <name evidence="8" type="ORF">CSHISOI_03279</name>
</gene>
<evidence type="ECO:0000256" key="5">
    <source>
        <dbReference type="ARBA" id="ARBA00038359"/>
    </source>
</evidence>
<evidence type="ECO:0000313" key="8">
    <source>
        <dbReference type="EMBL" id="TQN72207.1"/>
    </source>
</evidence>
<organism evidence="8 9">
    <name type="scientific">Colletotrichum shisoi</name>
    <dbReference type="NCBI Taxonomy" id="2078593"/>
    <lineage>
        <taxon>Eukaryota</taxon>
        <taxon>Fungi</taxon>
        <taxon>Dikarya</taxon>
        <taxon>Ascomycota</taxon>
        <taxon>Pezizomycotina</taxon>
        <taxon>Sordariomycetes</taxon>
        <taxon>Hypocreomycetidae</taxon>
        <taxon>Glomerellales</taxon>
        <taxon>Glomerellaceae</taxon>
        <taxon>Colletotrichum</taxon>
        <taxon>Colletotrichum destructivum species complex</taxon>
    </lineage>
</organism>
<keyword evidence="3 6" id="KW-1133">Transmembrane helix</keyword>
<dbReference type="EMBL" id="PUHP01000193">
    <property type="protein sequence ID" value="TQN72207.1"/>
    <property type="molecule type" value="Genomic_DNA"/>
</dbReference>
<dbReference type="PANTHER" id="PTHR33048">
    <property type="entry name" value="PTH11-LIKE INTEGRAL MEMBRANE PROTEIN (AFU_ORTHOLOGUE AFUA_5G11245)"/>
    <property type="match status" value="1"/>
</dbReference>
<comment type="caution">
    <text evidence="8">The sequence shown here is derived from an EMBL/GenBank/DDBJ whole genome shotgun (WGS) entry which is preliminary data.</text>
</comment>
<evidence type="ECO:0000256" key="6">
    <source>
        <dbReference type="SAM" id="Phobius"/>
    </source>
</evidence>
<dbReference type="Proteomes" id="UP000326340">
    <property type="component" value="Unassembled WGS sequence"/>
</dbReference>
<accession>A0A5Q4C0P2</accession>
<evidence type="ECO:0000313" key="9">
    <source>
        <dbReference type="Proteomes" id="UP000326340"/>
    </source>
</evidence>
<evidence type="ECO:0000259" key="7">
    <source>
        <dbReference type="Pfam" id="PF20684"/>
    </source>
</evidence>
<dbReference type="GO" id="GO:0016020">
    <property type="term" value="C:membrane"/>
    <property type="evidence" value="ECO:0007669"/>
    <property type="project" value="UniProtKB-SubCell"/>
</dbReference>
<feature type="transmembrane region" description="Helical" evidence="6">
    <location>
        <begin position="117"/>
        <end position="140"/>
    </location>
</feature>
<comment type="subcellular location">
    <subcellularLocation>
        <location evidence="1">Membrane</location>
        <topology evidence="1">Multi-pass membrane protein</topology>
    </subcellularLocation>
</comment>
<feature type="transmembrane region" description="Helical" evidence="6">
    <location>
        <begin position="166"/>
        <end position="187"/>
    </location>
</feature>
<feature type="transmembrane region" description="Helical" evidence="6">
    <location>
        <begin position="36"/>
        <end position="58"/>
    </location>
</feature>
<dbReference type="InterPro" id="IPR052337">
    <property type="entry name" value="SAT4-like"/>
</dbReference>
<evidence type="ECO:0000256" key="4">
    <source>
        <dbReference type="ARBA" id="ARBA00023136"/>
    </source>
</evidence>
<keyword evidence="4 6" id="KW-0472">Membrane</keyword>
<protein>
    <recommendedName>
        <fullName evidence="7">Rhodopsin domain-containing protein</fullName>
    </recommendedName>
</protein>
<reference evidence="8 9" key="1">
    <citation type="journal article" date="2019" name="Sci. Rep.">
        <title>Colletotrichum shisoi sp. nov., an anthracnose pathogen of Perilla frutescens in Japan: molecular phylogenetic, morphological and genomic evidence.</title>
        <authorList>
            <person name="Gan P."/>
            <person name="Tsushima A."/>
            <person name="Hiroyama R."/>
            <person name="Narusaka M."/>
            <person name="Takano Y."/>
            <person name="Narusaka Y."/>
            <person name="Kawaradani M."/>
            <person name="Damm U."/>
            <person name="Shirasu K."/>
        </authorList>
    </citation>
    <scope>NUCLEOTIDE SEQUENCE [LARGE SCALE GENOMIC DNA]</scope>
    <source>
        <strain evidence="8 9">PG-2018a</strain>
    </source>
</reference>
<evidence type="ECO:0000256" key="2">
    <source>
        <dbReference type="ARBA" id="ARBA00022692"/>
    </source>
</evidence>
<name>A0A5Q4C0P2_9PEZI</name>
<dbReference type="Pfam" id="PF20684">
    <property type="entry name" value="Fung_rhodopsin"/>
    <property type="match status" value="1"/>
</dbReference>
<keyword evidence="2 6" id="KW-0812">Transmembrane</keyword>
<feature type="transmembrane region" description="Helical" evidence="6">
    <location>
        <begin position="12"/>
        <end position="29"/>
    </location>
</feature>
<feature type="transmembrane region" description="Helical" evidence="6">
    <location>
        <begin position="199"/>
        <end position="226"/>
    </location>
</feature>
<dbReference type="AlphaFoldDB" id="A0A5Q4C0P2"/>
<feature type="transmembrane region" description="Helical" evidence="6">
    <location>
        <begin position="238"/>
        <end position="258"/>
    </location>
</feature>
<proteinExistence type="inferred from homology"/>
<feature type="transmembrane region" description="Helical" evidence="6">
    <location>
        <begin position="78"/>
        <end position="96"/>
    </location>
</feature>
<dbReference type="InterPro" id="IPR049326">
    <property type="entry name" value="Rhodopsin_dom_fungi"/>
</dbReference>